<keyword evidence="2" id="KW-1185">Reference proteome</keyword>
<reference evidence="1" key="3">
    <citation type="journal article" date="2017" name="Nature">
        <title>Genome sequence of the progenitor of the wheat D genome Aegilops tauschii.</title>
        <authorList>
            <person name="Luo M.C."/>
            <person name="Gu Y.Q."/>
            <person name="Puiu D."/>
            <person name="Wang H."/>
            <person name="Twardziok S.O."/>
            <person name="Deal K.R."/>
            <person name="Huo N."/>
            <person name="Zhu T."/>
            <person name="Wang L."/>
            <person name="Wang Y."/>
            <person name="McGuire P.E."/>
            <person name="Liu S."/>
            <person name="Long H."/>
            <person name="Ramasamy R.K."/>
            <person name="Rodriguez J.C."/>
            <person name="Van S.L."/>
            <person name="Yuan L."/>
            <person name="Wang Z."/>
            <person name="Xia Z."/>
            <person name="Xiao L."/>
            <person name="Anderson O.D."/>
            <person name="Ouyang S."/>
            <person name="Liang Y."/>
            <person name="Zimin A.V."/>
            <person name="Pertea G."/>
            <person name="Qi P."/>
            <person name="Bennetzen J.L."/>
            <person name="Dai X."/>
            <person name="Dawson M.W."/>
            <person name="Muller H.G."/>
            <person name="Kugler K."/>
            <person name="Rivarola-Duarte L."/>
            <person name="Spannagl M."/>
            <person name="Mayer K.F.X."/>
            <person name="Lu F.H."/>
            <person name="Bevan M.W."/>
            <person name="Leroy P."/>
            <person name="Li P."/>
            <person name="You F.M."/>
            <person name="Sun Q."/>
            <person name="Liu Z."/>
            <person name="Lyons E."/>
            <person name="Wicker T."/>
            <person name="Salzberg S.L."/>
            <person name="Devos K.M."/>
            <person name="Dvorak J."/>
        </authorList>
    </citation>
    <scope>NUCLEOTIDE SEQUENCE [LARGE SCALE GENOMIC DNA]</scope>
    <source>
        <strain evidence="1">cv. AL8/78</strain>
    </source>
</reference>
<reference evidence="2" key="2">
    <citation type="journal article" date="2017" name="Nat. Plants">
        <title>The Aegilops tauschii genome reveals multiple impacts of transposons.</title>
        <authorList>
            <person name="Zhao G."/>
            <person name="Zou C."/>
            <person name="Li K."/>
            <person name="Wang K."/>
            <person name="Li T."/>
            <person name="Gao L."/>
            <person name="Zhang X."/>
            <person name="Wang H."/>
            <person name="Yang Z."/>
            <person name="Liu X."/>
            <person name="Jiang W."/>
            <person name="Mao L."/>
            <person name="Kong X."/>
            <person name="Jiao Y."/>
            <person name="Jia J."/>
        </authorList>
    </citation>
    <scope>NUCLEOTIDE SEQUENCE [LARGE SCALE GENOMIC DNA]</scope>
    <source>
        <strain evidence="2">cv. AL8/78</strain>
    </source>
</reference>
<proteinExistence type="predicted"/>
<reference evidence="1" key="5">
    <citation type="journal article" date="2021" name="G3 (Bethesda)">
        <title>Aegilops tauschii genome assembly Aet v5.0 features greater sequence contiguity and improved annotation.</title>
        <authorList>
            <person name="Wang L."/>
            <person name="Zhu T."/>
            <person name="Rodriguez J.C."/>
            <person name="Deal K.R."/>
            <person name="Dubcovsky J."/>
            <person name="McGuire P.E."/>
            <person name="Lux T."/>
            <person name="Spannagl M."/>
            <person name="Mayer K.F.X."/>
            <person name="Baldrich P."/>
            <person name="Meyers B.C."/>
            <person name="Huo N."/>
            <person name="Gu Y.Q."/>
            <person name="Zhou H."/>
            <person name="Devos K.M."/>
            <person name="Bennetzen J.L."/>
            <person name="Unver T."/>
            <person name="Budak H."/>
            <person name="Gulick P.J."/>
            <person name="Galiba G."/>
            <person name="Kalapos B."/>
            <person name="Nelson D.R."/>
            <person name="Li P."/>
            <person name="You F.M."/>
            <person name="Luo M.C."/>
            <person name="Dvorak J."/>
        </authorList>
    </citation>
    <scope>NUCLEOTIDE SEQUENCE [LARGE SCALE GENOMIC DNA]</scope>
    <source>
        <strain evidence="1">cv. AL8/78</strain>
    </source>
</reference>
<organism evidence="1 2">
    <name type="scientific">Aegilops tauschii subsp. strangulata</name>
    <name type="common">Goatgrass</name>
    <dbReference type="NCBI Taxonomy" id="200361"/>
    <lineage>
        <taxon>Eukaryota</taxon>
        <taxon>Viridiplantae</taxon>
        <taxon>Streptophyta</taxon>
        <taxon>Embryophyta</taxon>
        <taxon>Tracheophyta</taxon>
        <taxon>Spermatophyta</taxon>
        <taxon>Magnoliopsida</taxon>
        <taxon>Liliopsida</taxon>
        <taxon>Poales</taxon>
        <taxon>Poaceae</taxon>
        <taxon>BOP clade</taxon>
        <taxon>Pooideae</taxon>
        <taxon>Triticodae</taxon>
        <taxon>Triticeae</taxon>
        <taxon>Triticinae</taxon>
        <taxon>Aegilops</taxon>
    </lineage>
</organism>
<name>A0A453CBW1_AEGTS</name>
<evidence type="ECO:0000313" key="2">
    <source>
        <dbReference type="Proteomes" id="UP000015105"/>
    </source>
</evidence>
<dbReference type="Gramene" id="AET2Gv20799600.3">
    <property type="protein sequence ID" value="AET2Gv20799600.3"/>
    <property type="gene ID" value="AET2Gv20799600"/>
</dbReference>
<dbReference type="EnsemblPlants" id="AET2Gv20799600.3">
    <property type="protein sequence ID" value="AET2Gv20799600.3"/>
    <property type="gene ID" value="AET2Gv20799600"/>
</dbReference>
<dbReference type="PANTHER" id="PTHR33116">
    <property type="entry name" value="REVERSE TRANSCRIPTASE ZINC-BINDING DOMAIN-CONTAINING PROTEIN-RELATED-RELATED"/>
    <property type="match status" value="1"/>
</dbReference>
<evidence type="ECO:0008006" key="3">
    <source>
        <dbReference type="Google" id="ProtNLM"/>
    </source>
</evidence>
<reference evidence="2" key="1">
    <citation type="journal article" date="2014" name="Science">
        <title>Ancient hybridizations among the ancestral genomes of bread wheat.</title>
        <authorList>
            <consortium name="International Wheat Genome Sequencing Consortium,"/>
            <person name="Marcussen T."/>
            <person name="Sandve S.R."/>
            <person name="Heier L."/>
            <person name="Spannagl M."/>
            <person name="Pfeifer M."/>
            <person name="Jakobsen K.S."/>
            <person name="Wulff B.B."/>
            <person name="Steuernagel B."/>
            <person name="Mayer K.F."/>
            <person name="Olsen O.A."/>
        </authorList>
    </citation>
    <scope>NUCLEOTIDE SEQUENCE [LARGE SCALE GENOMIC DNA]</scope>
    <source>
        <strain evidence="2">cv. AL8/78</strain>
    </source>
</reference>
<protein>
    <recommendedName>
        <fullName evidence="3">Reverse transcriptase zinc-binding domain-containing protein</fullName>
    </recommendedName>
</protein>
<dbReference type="Proteomes" id="UP000015105">
    <property type="component" value="Chromosome 2D"/>
</dbReference>
<evidence type="ECO:0000313" key="1">
    <source>
        <dbReference type="EnsemblPlants" id="AET2Gv20799600.3"/>
    </source>
</evidence>
<dbReference type="AlphaFoldDB" id="A0A453CBW1"/>
<dbReference type="PANTHER" id="PTHR33116:SF87">
    <property type="entry name" value="OS01G0158850 PROTEIN"/>
    <property type="match status" value="1"/>
</dbReference>
<reference evidence="1" key="4">
    <citation type="submission" date="2019-03" db="UniProtKB">
        <authorList>
            <consortium name="EnsemblPlants"/>
        </authorList>
    </citation>
    <scope>IDENTIFICATION</scope>
</reference>
<accession>A0A453CBW1</accession>
<sequence>MVQGSAPEISNLKFLLLCFQHLSGLRINFDKSEVMIMGYSPDESQSIANRLNCRLGTFPTTYLGVPISDSRLTVADLRPSVLKLQHRIEPWQGRWLSKAARTIVINSSLSSLLLFIMSFYSFPETLHHEIGSVQARFYWAGEGDKQKYHMVRWSEICKPRDQGGLGIMSSKRMNLALLTRWLWRIANGDGDLWL</sequence>